<feature type="transmembrane region" description="Helical" evidence="1">
    <location>
        <begin position="12"/>
        <end position="38"/>
    </location>
</feature>
<comment type="caution">
    <text evidence="2">The sequence shown here is derived from an EMBL/GenBank/DDBJ whole genome shotgun (WGS) entry which is preliminary data.</text>
</comment>
<dbReference type="RefSeq" id="WP_156088593.1">
    <property type="nucleotide sequence ID" value="NZ_PDJE01000001.1"/>
</dbReference>
<keyword evidence="1" id="KW-0812">Transmembrane</keyword>
<protein>
    <submittedName>
        <fullName evidence="2">Uncharacterized protein</fullName>
    </submittedName>
</protein>
<keyword evidence="1" id="KW-0472">Membrane</keyword>
<name>A0A2A9DYW6_9MICO</name>
<proteinExistence type="predicted"/>
<evidence type="ECO:0000256" key="1">
    <source>
        <dbReference type="SAM" id="Phobius"/>
    </source>
</evidence>
<keyword evidence="3" id="KW-1185">Reference proteome</keyword>
<organism evidence="2 3">
    <name type="scientific">Paramicrobacterium agarici</name>
    <dbReference type="NCBI Taxonomy" id="630514"/>
    <lineage>
        <taxon>Bacteria</taxon>
        <taxon>Bacillati</taxon>
        <taxon>Actinomycetota</taxon>
        <taxon>Actinomycetes</taxon>
        <taxon>Micrococcales</taxon>
        <taxon>Microbacteriaceae</taxon>
        <taxon>Paramicrobacterium</taxon>
    </lineage>
</organism>
<reference evidence="2 3" key="1">
    <citation type="submission" date="2017-10" db="EMBL/GenBank/DDBJ databases">
        <title>Sequencing the genomes of 1000 actinobacteria strains.</title>
        <authorList>
            <person name="Klenk H.-P."/>
        </authorList>
    </citation>
    <scope>NUCLEOTIDE SEQUENCE [LARGE SCALE GENOMIC DNA]</scope>
    <source>
        <strain evidence="2 3">DSM 21798</strain>
    </source>
</reference>
<evidence type="ECO:0000313" key="3">
    <source>
        <dbReference type="Proteomes" id="UP000221369"/>
    </source>
</evidence>
<sequence>MTKSPLNPLAIIGVVLAAIAYAVSFIPGFGFFIMWVLWVGAMKRRRFDAAFF</sequence>
<evidence type="ECO:0000313" key="2">
    <source>
        <dbReference type="EMBL" id="PFG31172.1"/>
    </source>
</evidence>
<dbReference type="EMBL" id="PDJE01000001">
    <property type="protein sequence ID" value="PFG31172.1"/>
    <property type="molecule type" value="Genomic_DNA"/>
</dbReference>
<dbReference type="Proteomes" id="UP000221369">
    <property type="component" value="Unassembled WGS sequence"/>
</dbReference>
<accession>A0A2A9DYW6</accession>
<keyword evidence="1" id="KW-1133">Transmembrane helix</keyword>
<dbReference type="AlphaFoldDB" id="A0A2A9DYW6"/>
<gene>
    <name evidence="2" type="ORF">ATJ78_2127</name>
</gene>